<dbReference type="AlphaFoldDB" id="A0A5C3FJS6"/>
<comment type="caution">
    <text evidence="2">The sequence shown here is derived from an EMBL/GenBank/DDBJ whole genome shotgun (WGS) entry which is preliminary data.</text>
</comment>
<organism evidence="2 3">
    <name type="scientific">Pseudozyma antarctica</name>
    <name type="common">Yeast</name>
    <name type="synonym">Candida antarctica</name>
    <dbReference type="NCBI Taxonomy" id="84753"/>
    <lineage>
        <taxon>Eukaryota</taxon>
        <taxon>Fungi</taxon>
        <taxon>Dikarya</taxon>
        <taxon>Basidiomycota</taxon>
        <taxon>Ustilaginomycotina</taxon>
        <taxon>Ustilaginomycetes</taxon>
        <taxon>Ustilaginales</taxon>
        <taxon>Ustilaginaceae</taxon>
        <taxon>Moesziomyces</taxon>
    </lineage>
</organism>
<reference evidence="2" key="1">
    <citation type="submission" date="2018-03" db="EMBL/GenBank/DDBJ databases">
        <authorList>
            <person name="Guldener U."/>
        </authorList>
    </citation>
    <scope>NUCLEOTIDE SEQUENCE [LARGE SCALE GENOMIC DNA]</scope>
    <source>
        <strain evidence="2">ATCC34888</strain>
    </source>
</reference>
<dbReference type="EMBL" id="OOIQ01000003">
    <property type="protein sequence ID" value="SPO44025.1"/>
    <property type="molecule type" value="Genomic_DNA"/>
</dbReference>
<accession>A0A5C3FJS6</accession>
<feature type="region of interest" description="Disordered" evidence="1">
    <location>
        <begin position="26"/>
        <end position="50"/>
    </location>
</feature>
<keyword evidence="3" id="KW-1185">Reference proteome</keyword>
<evidence type="ECO:0000256" key="1">
    <source>
        <dbReference type="SAM" id="MobiDB-lite"/>
    </source>
</evidence>
<name>A0A5C3FJS6_PSEA2</name>
<evidence type="ECO:0000313" key="2">
    <source>
        <dbReference type="EMBL" id="SPO44025.1"/>
    </source>
</evidence>
<gene>
    <name evidence="2" type="ORF">PSANT_01710</name>
</gene>
<proteinExistence type="predicted"/>
<dbReference type="Proteomes" id="UP000325008">
    <property type="component" value="Unassembled WGS sequence"/>
</dbReference>
<protein>
    <submittedName>
        <fullName evidence="2">Uncharacterized protein</fullName>
    </submittedName>
</protein>
<sequence length="106" mass="11770">MAAFRLLGFAAAELAAGWTGTRRRLHRSETGARSLFQGRKGGDQSESRVSAHRPEFFPALAVITDYGRCMSLPFVVTTTTRIHLRPPTSYWTLAEHFGSGRTSESR</sequence>
<evidence type="ECO:0000313" key="3">
    <source>
        <dbReference type="Proteomes" id="UP000325008"/>
    </source>
</evidence>